<dbReference type="Pfam" id="PF02574">
    <property type="entry name" value="S-methyl_trans"/>
    <property type="match status" value="1"/>
</dbReference>
<proteinExistence type="predicted"/>
<dbReference type="PANTHER" id="PTHR11103:SF18">
    <property type="entry name" value="SLR1189 PROTEIN"/>
    <property type="match status" value="1"/>
</dbReference>
<feature type="binding site" evidence="3 4">
    <location>
        <position position="271"/>
    </location>
    <ligand>
        <name>Zn(2+)</name>
        <dbReference type="ChEBI" id="CHEBI:29105"/>
    </ligand>
</feature>
<dbReference type="InterPro" id="IPR003726">
    <property type="entry name" value="HCY_dom"/>
</dbReference>
<gene>
    <name evidence="6" type="ORF">DCMF_11245</name>
</gene>
<dbReference type="PANTHER" id="PTHR11103">
    <property type="entry name" value="SLR1189 PROTEIN"/>
    <property type="match status" value="1"/>
</dbReference>
<evidence type="ECO:0000256" key="2">
    <source>
        <dbReference type="ARBA" id="ARBA00022679"/>
    </source>
</evidence>
<sequence length="289" mass="30733">MTFFRQEKAVLFDGAMGTQLARYGLELSGGLNNLTHPETVLKVHRDYVQSGAQVLIANTFTMNPIYMKTHDLDIDFKKVNRTGVQLAKQAAGDRLFVLGDMGPTGQLMEPLGQFTEQEMIDNYRAQAEVLAEAGADGFIIETMMELKEALCALQACKEVSPLPVIVSFTLSTKSGGGRTIMGQSLAQCAAAVADQGGDVIGTNCGDLEPEEIAGIIGALREKTLLPILAQPNAGKPKLVKGQTVYQMAPEVFAQGVLKCFQAGASLVGGCCGTTPEHIAAVAQGLKVNR</sequence>
<dbReference type="GO" id="GO:0032259">
    <property type="term" value="P:methylation"/>
    <property type="evidence" value="ECO:0007669"/>
    <property type="project" value="UniProtKB-KW"/>
</dbReference>
<accession>A0A3G1L189</accession>
<name>A0A3G1L189_FORW1</name>
<comment type="cofactor">
    <cofactor evidence="3">
        <name>Zn(2+)</name>
        <dbReference type="ChEBI" id="CHEBI:29105"/>
    </cofactor>
    <text evidence="3">Binds 1 zinc ion per subunit.</text>
</comment>
<keyword evidence="2 4" id="KW-0808">Transferase</keyword>
<dbReference type="EMBL" id="CP017634">
    <property type="protein sequence ID" value="ATW28546.1"/>
    <property type="molecule type" value="Genomic_DNA"/>
</dbReference>
<feature type="domain" description="Hcy-binding" evidence="5">
    <location>
        <begin position="1"/>
        <end position="285"/>
    </location>
</feature>
<keyword evidence="7" id="KW-1185">Reference proteome</keyword>
<protein>
    <recommendedName>
        <fullName evidence="5">Hcy-binding domain-containing protein</fullName>
    </recommendedName>
</protein>
<dbReference type="InterPro" id="IPR036589">
    <property type="entry name" value="HCY_dom_sf"/>
</dbReference>
<organism evidence="6 7">
    <name type="scientific">Formimonas warabiya</name>
    <dbReference type="NCBI Taxonomy" id="1761012"/>
    <lineage>
        <taxon>Bacteria</taxon>
        <taxon>Bacillati</taxon>
        <taxon>Bacillota</taxon>
        <taxon>Clostridia</taxon>
        <taxon>Eubacteriales</taxon>
        <taxon>Peptococcaceae</taxon>
        <taxon>Candidatus Formimonas</taxon>
    </lineage>
</organism>
<evidence type="ECO:0000256" key="4">
    <source>
        <dbReference type="PROSITE-ProRule" id="PRU00333"/>
    </source>
</evidence>
<dbReference type="GO" id="GO:0008270">
    <property type="term" value="F:zinc ion binding"/>
    <property type="evidence" value="ECO:0007669"/>
    <property type="project" value="InterPro"/>
</dbReference>
<feature type="binding site" evidence="3 4">
    <location>
        <position position="270"/>
    </location>
    <ligand>
        <name>Zn(2+)</name>
        <dbReference type="ChEBI" id="CHEBI:29105"/>
    </ligand>
</feature>
<reference evidence="6 7" key="1">
    <citation type="submission" date="2016-10" db="EMBL/GenBank/DDBJ databases">
        <title>Complete Genome Sequence of Peptococcaceae strain DCMF.</title>
        <authorList>
            <person name="Edwards R.J."/>
            <person name="Holland S.I."/>
            <person name="Deshpande N.P."/>
            <person name="Wong Y.K."/>
            <person name="Ertan H."/>
            <person name="Manefield M."/>
            <person name="Russell T.L."/>
            <person name="Lee M.J."/>
        </authorList>
    </citation>
    <scope>NUCLEOTIDE SEQUENCE [LARGE SCALE GENOMIC DNA]</scope>
    <source>
        <strain evidence="6 7">DCMF</strain>
    </source>
</reference>
<feature type="binding site" evidence="3 4">
    <location>
        <position position="204"/>
    </location>
    <ligand>
        <name>Zn(2+)</name>
        <dbReference type="ChEBI" id="CHEBI:29105"/>
    </ligand>
</feature>
<dbReference type="PROSITE" id="PS50970">
    <property type="entry name" value="HCY"/>
    <property type="match status" value="1"/>
</dbReference>
<keyword evidence="1 4" id="KW-0489">Methyltransferase</keyword>
<keyword evidence="3 4" id="KW-0862">Zinc</keyword>
<dbReference type="PIRSF" id="PIRSF037505">
    <property type="entry name" value="Betaine_HMT"/>
    <property type="match status" value="1"/>
</dbReference>
<dbReference type="SUPFAM" id="SSF82282">
    <property type="entry name" value="Homocysteine S-methyltransferase"/>
    <property type="match status" value="1"/>
</dbReference>
<evidence type="ECO:0000313" key="6">
    <source>
        <dbReference type="EMBL" id="ATW28546.1"/>
    </source>
</evidence>
<dbReference type="KEGG" id="fwa:DCMF_11245"/>
<dbReference type="AlphaFoldDB" id="A0A3G1L189"/>
<evidence type="ECO:0000313" key="7">
    <source>
        <dbReference type="Proteomes" id="UP000323521"/>
    </source>
</evidence>
<dbReference type="Proteomes" id="UP000323521">
    <property type="component" value="Chromosome"/>
</dbReference>
<evidence type="ECO:0000259" key="5">
    <source>
        <dbReference type="PROSITE" id="PS50970"/>
    </source>
</evidence>
<dbReference type="InterPro" id="IPR017226">
    <property type="entry name" value="BHMT-like"/>
</dbReference>
<evidence type="ECO:0000256" key="1">
    <source>
        <dbReference type="ARBA" id="ARBA00022603"/>
    </source>
</evidence>
<dbReference type="GO" id="GO:0008168">
    <property type="term" value="F:methyltransferase activity"/>
    <property type="evidence" value="ECO:0007669"/>
    <property type="project" value="UniProtKB-UniRule"/>
</dbReference>
<keyword evidence="3 4" id="KW-0479">Metal-binding</keyword>
<dbReference type="GO" id="GO:0009086">
    <property type="term" value="P:methionine biosynthetic process"/>
    <property type="evidence" value="ECO:0007669"/>
    <property type="project" value="InterPro"/>
</dbReference>
<dbReference type="Gene3D" id="3.20.20.330">
    <property type="entry name" value="Homocysteine-binding-like domain"/>
    <property type="match status" value="1"/>
</dbReference>
<evidence type="ECO:0000256" key="3">
    <source>
        <dbReference type="PIRSR" id="PIRSR037505-2"/>
    </source>
</evidence>